<evidence type="ECO:0000256" key="5">
    <source>
        <dbReference type="ARBA" id="ARBA00048391"/>
    </source>
</evidence>
<evidence type="ECO:0000256" key="4">
    <source>
        <dbReference type="ARBA" id="ARBA00022691"/>
    </source>
</evidence>
<dbReference type="GO" id="GO:0003676">
    <property type="term" value="F:nucleic acid binding"/>
    <property type="evidence" value="ECO:0007669"/>
    <property type="project" value="InterPro"/>
</dbReference>
<dbReference type="GO" id="GO:0102559">
    <property type="term" value="F:peptide chain release factor N(5)-glutamine methyltransferase activity"/>
    <property type="evidence" value="ECO:0007669"/>
    <property type="project" value="UniProtKB-EC"/>
</dbReference>
<dbReference type="PANTHER" id="PTHR18895:SF74">
    <property type="entry name" value="MTRF1L RELEASE FACTOR GLUTAMINE METHYLTRANSFERASE"/>
    <property type="match status" value="1"/>
</dbReference>
<dbReference type="Proteomes" id="UP000679691">
    <property type="component" value="Unassembled WGS sequence"/>
</dbReference>
<dbReference type="CDD" id="cd02440">
    <property type="entry name" value="AdoMet_MTases"/>
    <property type="match status" value="1"/>
</dbReference>
<reference evidence="8" key="1">
    <citation type="submission" date="2021-03" db="EMBL/GenBank/DDBJ databases">
        <authorList>
            <person name="Lu T."/>
            <person name="Wang Q."/>
            <person name="Han X."/>
        </authorList>
    </citation>
    <scope>NUCLEOTIDE SEQUENCE</scope>
    <source>
        <strain evidence="8">WQ 2009</strain>
    </source>
</reference>
<dbReference type="Gene3D" id="1.10.8.10">
    <property type="entry name" value="DNA helicase RuvA subunit, C-terminal domain"/>
    <property type="match status" value="1"/>
</dbReference>
<evidence type="ECO:0000259" key="7">
    <source>
        <dbReference type="Pfam" id="PF17827"/>
    </source>
</evidence>
<dbReference type="InterPro" id="IPR002052">
    <property type="entry name" value="DNA_methylase_N6_adenine_CS"/>
</dbReference>
<keyword evidence="9" id="KW-1185">Reference proteome</keyword>
<keyword evidence="2 8" id="KW-0489">Methyltransferase</keyword>
<dbReference type="Pfam" id="PF05175">
    <property type="entry name" value="MTS"/>
    <property type="match status" value="1"/>
</dbReference>
<organism evidence="8 9">
    <name type="scientific">Rhinopithecimicrobium faecis</name>
    <dbReference type="NCBI Taxonomy" id="2820698"/>
    <lineage>
        <taxon>Bacteria</taxon>
        <taxon>Pseudomonadati</taxon>
        <taxon>Bacteroidota</taxon>
        <taxon>Sphingobacteriia</taxon>
        <taxon>Sphingobacteriales</taxon>
        <taxon>Sphingobacteriaceae</taxon>
        <taxon>Rhinopithecimicrobium</taxon>
    </lineage>
</organism>
<feature type="domain" description="Methyltransferase small" evidence="6">
    <location>
        <begin position="112"/>
        <end position="200"/>
    </location>
</feature>
<dbReference type="RefSeq" id="WP_353547038.1">
    <property type="nucleotide sequence ID" value="NZ_JAGKSB010000008.1"/>
</dbReference>
<dbReference type="InterPro" id="IPR040758">
    <property type="entry name" value="PrmC_N"/>
</dbReference>
<dbReference type="InterPro" id="IPR004556">
    <property type="entry name" value="HemK-like"/>
</dbReference>
<dbReference type="InterPro" id="IPR007848">
    <property type="entry name" value="Small_mtfrase_dom"/>
</dbReference>
<gene>
    <name evidence="8" type="primary">prmC</name>
    <name evidence="8" type="ORF">J5U18_08205</name>
</gene>
<dbReference type="PROSITE" id="PS00092">
    <property type="entry name" value="N6_MTASE"/>
    <property type="match status" value="1"/>
</dbReference>
<proteinExistence type="predicted"/>
<evidence type="ECO:0000259" key="6">
    <source>
        <dbReference type="Pfam" id="PF05175"/>
    </source>
</evidence>
<dbReference type="SUPFAM" id="SSF53335">
    <property type="entry name" value="S-adenosyl-L-methionine-dependent methyltransferases"/>
    <property type="match status" value="1"/>
</dbReference>
<dbReference type="EC" id="2.1.1.297" evidence="1"/>
<dbReference type="Gene3D" id="3.40.50.150">
    <property type="entry name" value="Vaccinia Virus protein VP39"/>
    <property type="match status" value="1"/>
</dbReference>
<sequence>MRRIADFEVEFINELANLYDRQEAEELYSLLVENKLQIKRAAYKLRQDEFLTEEQEQVFKQALAALKTGKPIQYILNEAHFYGLTFEVNPYVLIPRAETEELVHYILQQHTSPQALKLIDIGTGSGCIPITLKKHLPAAQVSSLDISKEALLTAQKNATNNDVAIHFINADILEWEYLFSDQQFDIIVSNPPYITPKEKDDMHLNVLNFEPHLALFVEEVAPLLFYETIASFALAHLREQGDLYFEINRYYGAQTKDMLQKKGFQEVRLIQDMYGADRIIHARKVFRNI</sequence>
<dbReference type="GO" id="GO:0032259">
    <property type="term" value="P:methylation"/>
    <property type="evidence" value="ECO:0007669"/>
    <property type="project" value="UniProtKB-KW"/>
</dbReference>
<dbReference type="AlphaFoldDB" id="A0A8T4HFU7"/>
<dbReference type="PANTHER" id="PTHR18895">
    <property type="entry name" value="HEMK METHYLTRANSFERASE"/>
    <property type="match status" value="1"/>
</dbReference>
<comment type="caution">
    <text evidence="8">The sequence shown here is derived from an EMBL/GenBank/DDBJ whole genome shotgun (WGS) entry which is preliminary data.</text>
</comment>
<dbReference type="InterPro" id="IPR050320">
    <property type="entry name" value="N5-glutamine_MTase"/>
</dbReference>
<dbReference type="Pfam" id="PF17827">
    <property type="entry name" value="PrmC_N"/>
    <property type="match status" value="1"/>
</dbReference>
<evidence type="ECO:0000256" key="2">
    <source>
        <dbReference type="ARBA" id="ARBA00022603"/>
    </source>
</evidence>
<dbReference type="EMBL" id="JAGKSB010000008">
    <property type="protein sequence ID" value="MBP3943541.1"/>
    <property type="molecule type" value="Genomic_DNA"/>
</dbReference>
<dbReference type="InterPro" id="IPR029063">
    <property type="entry name" value="SAM-dependent_MTases_sf"/>
</dbReference>
<comment type="catalytic activity">
    <reaction evidence="5">
        <text>L-glutaminyl-[peptide chain release factor] + S-adenosyl-L-methionine = N(5)-methyl-L-glutaminyl-[peptide chain release factor] + S-adenosyl-L-homocysteine + H(+)</text>
        <dbReference type="Rhea" id="RHEA:42896"/>
        <dbReference type="Rhea" id="RHEA-COMP:10271"/>
        <dbReference type="Rhea" id="RHEA-COMP:10272"/>
        <dbReference type="ChEBI" id="CHEBI:15378"/>
        <dbReference type="ChEBI" id="CHEBI:30011"/>
        <dbReference type="ChEBI" id="CHEBI:57856"/>
        <dbReference type="ChEBI" id="CHEBI:59789"/>
        <dbReference type="ChEBI" id="CHEBI:61891"/>
        <dbReference type="EC" id="2.1.1.297"/>
    </reaction>
</comment>
<protein>
    <recommendedName>
        <fullName evidence="1">peptide chain release factor N(5)-glutamine methyltransferase</fullName>
        <ecNumber evidence="1">2.1.1.297</ecNumber>
    </recommendedName>
</protein>
<dbReference type="InterPro" id="IPR019874">
    <property type="entry name" value="RF_methyltr_PrmC"/>
</dbReference>
<dbReference type="NCBIfam" id="TIGR03534">
    <property type="entry name" value="RF_mod_PrmC"/>
    <property type="match status" value="1"/>
</dbReference>
<evidence type="ECO:0000313" key="9">
    <source>
        <dbReference type="Proteomes" id="UP000679691"/>
    </source>
</evidence>
<evidence type="ECO:0000256" key="3">
    <source>
        <dbReference type="ARBA" id="ARBA00022679"/>
    </source>
</evidence>
<evidence type="ECO:0000256" key="1">
    <source>
        <dbReference type="ARBA" id="ARBA00012771"/>
    </source>
</evidence>
<keyword evidence="3 8" id="KW-0808">Transferase</keyword>
<dbReference type="NCBIfam" id="TIGR00536">
    <property type="entry name" value="hemK_fam"/>
    <property type="match status" value="1"/>
</dbReference>
<accession>A0A8T4HFU7</accession>
<name>A0A8T4HFU7_9SPHI</name>
<evidence type="ECO:0000313" key="8">
    <source>
        <dbReference type="EMBL" id="MBP3943541.1"/>
    </source>
</evidence>
<keyword evidence="4" id="KW-0949">S-adenosyl-L-methionine</keyword>
<feature type="domain" description="Release factor glutamine methyltransferase N-terminal" evidence="7">
    <location>
        <begin position="22"/>
        <end position="76"/>
    </location>
</feature>